<dbReference type="STRING" id="571438.SAMN05192586_11751"/>
<dbReference type="InterPro" id="IPR002817">
    <property type="entry name" value="ThiC/BzaA/B"/>
</dbReference>
<proteinExistence type="predicted"/>
<dbReference type="PANTHER" id="PTHR30557:SF1">
    <property type="entry name" value="PHOSPHOMETHYLPYRIMIDINE SYNTHASE, CHLOROPLASTIC"/>
    <property type="match status" value="1"/>
</dbReference>
<dbReference type="AlphaFoldDB" id="A0A1G7PUW3"/>
<dbReference type="Pfam" id="PF01964">
    <property type="entry name" value="ThiC_Rad_SAM"/>
    <property type="match status" value="1"/>
</dbReference>
<evidence type="ECO:0000313" key="10">
    <source>
        <dbReference type="EMBL" id="SDF90005.1"/>
    </source>
</evidence>
<dbReference type="SFLD" id="SFLDG01114">
    <property type="entry name" value="phosphomethylpyrimidine_syntha"/>
    <property type="match status" value="1"/>
</dbReference>
<dbReference type="OrthoDB" id="9805897at2"/>
<dbReference type="NCBIfam" id="TIGR00190">
    <property type="entry name" value="thiC"/>
    <property type="match status" value="1"/>
</dbReference>
<evidence type="ECO:0000256" key="7">
    <source>
        <dbReference type="ARBA" id="ARBA00023014"/>
    </source>
</evidence>
<evidence type="ECO:0000256" key="1">
    <source>
        <dbReference type="ARBA" id="ARBA00001966"/>
    </source>
</evidence>
<evidence type="ECO:0000256" key="9">
    <source>
        <dbReference type="NCBIfam" id="TIGR00190"/>
    </source>
</evidence>
<dbReference type="PANTHER" id="PTHR30557">
    <property type="entry name" value="THIAMINE BIOSYNTHESIS PROTEIN THIC"/>
    <property type="match status" value="1"/>
</dbReference>
<dbReference type="GO" id="GO:0009228">
    <property type="term" value="P:thiamine biosynthetic process"/>
    <property type="evidence" value="ECO:0007669"/>
    <property type="project" value="UniProtKB-UniRule"/>
</dbReference>
<dbReference type="Gene3D" id="3.20.20.540">
    <property type="entry name" value="Radical SAM ThiC family, central domain"/>
    <property type="match status" value="1"/>
</dbReference>
<keyword evidence="3" id="KW-0949">S-adenosyl-L-methionine</keyword>
<dbReference type="SFLD" id="SFLDF00407">
    <property type="entry name" value="phosphomethylpyrimidine_syntha"/>
    <property type="match status" value="1"/>
</dbReference>
<comment type="cofactor">
    <cofactor evidence="1">
        <name>[4Fe-4S] cluster</name>
        <dbReference type="ChEBI" id="CHEBI:49883"/>
    </cofactor>
</comment>
<evidence type="ECO:0000313" key="11">
    <source>
        <dbReference type="Proteomes" id="UP000199355"/>
    </source>
</evidence>
<dbReference type="SFLD" id="SFLDS00113">
    <property type="entry name" value="Radical_SAM_Phosphomethylpyrim"/>
    <property type="match status" value="1"/>
</dbReference>
<evidence type="ECO:0000256" key="5">
    <source>
        <dbReference type="ARBA" id="ARBA00022833"/>
    </source>
</evidence>
<keyword evidence="2" id="KW-0004">4Fe-4S</keyword>
<evidence type="ECO:0000256" key="3">
    <source>
        <dbReference type="ARBA" id="ARBA00022691"/>
    </source>
</evidence>
<gene>
    <name evidence="10" type="ORF">SAMN05192586_11751</name>
</gene>
<keyword evidence="8" id="KW-0456">Lyase</keyword>
<keyword evidence="7" id="KW-0411">Iron-sulfur</keyword>
<organism evidence="10 11">
    <name type="scientific">Desulfovibrio legallii</name>
    <dbReference type="NCBI Taxonomy" id="571438"/>
    <lineage>
        <taxon>Bacteria</taxon>
        <taxon>Pseudomonadati</taxon>
        <taxon>Thermodesulfobacteriota</taxon>
        <taxon>Desulfovibrionia</taxon>
        <taxon>Desulfovibrionales</taxon>
        <taxon>Desulfovibrionaceae</taxon>
        <taxon>Desulfovibrio</taxon>
    </lineage>
</organism>
<name>A0A1G7PUW3_9BACT</name>
<keyword evidence="5" id="KW-0862">Zinc</keyword>
<dbReference type="NCBIfam" id="NF009895">
    <property type="entry name" value="PRK13352.1"/>
    <property type="match status" value="1"/>
</dbReference>
<evidence type="ECO:0000256" key="6">
    <source>
        <dbReference type="ARBA" id="ARBA00023004"/>
    </source>
</evidence>
<dbReference type="GO" id="GO:0070284">
    <property type="term" value="F:phosphomethylpyrimidine synthase activity"/>
    <property type="evidence" value="ECO:0007669"/>
    <property type="project" value="UniProtKB-EC"/>
</dbReference>
<dbReference type="GO" id="GO:0046872">
    <property type="term" value="F:metal ion binding"/>
    <property type="evidence" value="ECO:0007669"/>
    <property type="project" value="UniProtKB-KW"/>
</dbReference>
<keyword evidence="6" id="KW-0408">Iron</keyword>
<dbReference type="EMBL" id="FNBX01000017">
    <property type="protein sequence ID" value="SDF90005.1"/>
    <property type="molecule type" value="Genomic_DNA"/>
</dbReference>
<evidence type="ECO:0000256" key="8">
    <source>
        <dbReference type="ARBA" id="ARBA00023239"/>
    </source>
</evidence>
<protein>
    <recommendedName>
        <fullName evidence="9">Phosphomethylpyrimidine synthase</fullName>
        <ecNumber evidence="9">4.1.99.17</ecNumber>
    </recommendedName>
</protein>
<dbReference type="EC" id="4.1.99.17" evidence="9"/>
<keyword evidence="4" id="KW-0479">Metal-binding</keyword>
<dbReference type="GO" id="GO:0051539">
    <property type="term" value="F:4 iron, 4 sulfur cluster binding"/>
    <property type="evidence" value="ECO:0007669"/>
    <property type="project" value="UniProtKB-KW"/>
</dbReference>
<evidence type="ECO:0000256" key="4">
    <source>
        <dbReference type="ARBA" id="ARBA00022723"/>
    </source>
</evidence>
<dbReference type="RefSeq" id="WP_092154768.1">
    <property type="nucleotide sequence ID" value="NZ_FNBX01000017.1"/>
</dbReference>
<sequence length="426" mass="45386">MSRQLLSQNAALRGLLDRHLADLASQEQLAPETVTDALEAGSMVLLGNPAHPGLEPILVGQPASVKVNANIGTSPLCNCPHTEERKIKAALDAGAHTVMDLSIAGDLDALRTGMLAACPRPLGTVPLYAVGQRILDADKDIASMHPDQLFDEIAKQARQGVDFMTVHCGLSRRGAEMAVKNNRALGIVSRGGSMLARWMLENDRENPLLEDFDRLVEICRPHNVTLSLGDGLRPGAGVDAGDAAQWEEVINLGQLARYALERGVQCMIEGPGHVPLNQVRTQIQGIKRLTHNAPLYVLGPLCCDSAPGYDHIAGAIGGALAVEAGVDFLCYLTPAEHLTLPDEADVRAGVMASRVAAQVGEVALGRPRAVAREAAMNQARRALDWDGMAKAALDPGTLAKRREAHKSEEVCAMCGKFCAVKMLQGK</sequence>
<dbReference type="InterPro" id="IPR038521">
    <property type="entry name" value="ThiC/Bza_core_dom"/>
</dbReference>
<keyword evidence="11" id="KW-1185">Reference proteome</keyword>
<dbReference type="Proteomes" id="UP000199355">
    <property type="component" value="Unassembled WGS sequence"/>
</dbReference>
<reference evidence="11" key="1">
    <citation type="submission" date="2016-10" db="EMBL/GenBank/DDBJ databases">
        <authorList>
            <person name="Varghese N."/>
            <person name="Submissions S."/>
        </authorList>
    </citation>
    <scope>NUCLEOTIDE SEQUENCE [LARGE SCALE GENOMIC DNA]</scope>
    <source>
        <strain evidence="11">KHC7</strain>
    </source>
</reference>
<accession>A0A1G7PUW3</accession>
<evidence type="ECO:0000256" key="2">
    <source>
        <dbReference type="ARBA" id="ARBA00022485"/>
    </source>
</evidence>